<dbReference type="PANTHER" id="PTHR42879">
    <property type="entry name" value="3-OXOACYL-(ACYL-CARRIER-PROTEIN) REDUCTASE"/>
    <property type="match status" value="1"/>
</dbReference>
<dbReference type="Gene3D" id="3.40.50.720">
    <property type="entry name" value="NAD(P)-binding Rossmann-like Domain"/>
    <property type="match status" value="1"/>
</dbReference>
<dbReference type="InterPro" id="IPR036291">
    <property type="entry name" value="NAD(P)-bd_dom_sf"/>
</dbReference>
<dbReference type="PRINTS" id="PR00080">
    <property type="entry name" value="SDRFAMILY"/>
</dbReference>
<evidence type="ECO:0000313" key="3">
    <source>
        <dbReference type="Proteomes" id="UP000315082"/>
    </source>
</evidence>
<evidence type="ECO:0000313" key="2">
    <source>
        <dbReference type="EMBL" id="QDV69228.1"/>
    </source>
</evidence>
<proteinExistence type="inferred from homology"/>
<dbReference type="KEGG" id="rcf:Poly24_29430"/>
<keyword evidence="3" id="KW-1185">Reference proteome</keyword>
<gene>
    <name evidence="2" type="primary">gdhI</name>
    <name evidence="2" type="ORF">Poly24_29430</name>
</gene>
<dbReference type="EMBL" id="CP036348">
    <property type="protein sequence ID" value="QDV69228.1"/>
    <property type="molecule type" value="Genomic_DNA"/>
</dbReference>
<dbReference type="Proteomes" id="UP000315082">
    <property type="component" value="Chromosome"/>
</dbReference>
<dbReference type="PANTHER" id="PTHR42879:SF2">
    <property type="entry name" value="3-OXOACYL-[ACYL-CARRIER-PROTEIN] REDUCTASE FABG"/>
    <property type="match status" value="1"/>
</dbReference>
<dbReference type="PRINTS" id="PR00081">
    <property type="entry name" value="GDHRDH"/>
</dbReference>
<accession>A0A518JUJ9</accession>
<organism evidence="2 3">
    <name type="scientific">Rosistilla carotiformis</name>
    <dbReference type="NCBI Taxonomy" id="2528017"/>
    <lineage>
        <taxon>Bacteria</taxon>
        <taxon>Pseudomonadati</taxon>
        <taxon>Planctomycetota</taxon>
        <taxon>Planctomycetia</taxon>
        <taxon>Pirellulales</taxon>
        <taxon>Pirellulaceae</taxon>
        <taxon>Rosistilla</taxon>
    </lineage>
</organism>
<dbReference type="AlphaFoldDB" id="A0A518JUJ9"/>
<reference evidence="2 3" key="1">
    <citation type="submission" date="2019-02" db="EMBL/GenBank/DDBJ databases">
        <title>Deep-cultivation of Planctomycetes and their phenomic and genomic characterization uncovers novel biology.</title>
        <authorList>
            <person name="Wiegand S."/>
            <person name="Jogler M."/>
            <person name="Boedeker C."/>
            <person name="Pinto D."/>
            <person name="Vollmers J."/>
            <person name="Rivas-Marin E."/>
            <person name="Kohn T."/>
            <person name="Peeters S.H."/>
            <person name="Heuer A."/>
            <person name="Rast P."/>
            <person name="Oberbeckmann S."/>
            <person name="Bunk B."/>
            <person name="Jeske O."/>
            <person name="Meyerdierks A."/>
            <person name="Storesund J.E."/>
            <person name="Kallscheuer N."/>
            <person name="Luecker S."/>
            <person name="Lage O.M."/>
            <person name="Pohl T."/>
            <person name="Merkel B.J."/>
            <person name="Hornburger P."/>
            <person name="Mueller R.-W."/>
            <person name="Bruemmer F."/>
            <person name="Labrenz M."/>
            <person name="Spormann A.M."/>
            <person name="Op den Camp H."/>
            <person name="Overmann J."/>
            <person name="Amann R."/>
            <person name="Jetten M.S.M."/>
            <person name="Mascher T."/>
            <person name="Medema M.H."/>
            <person name="Devos D.P."/>
            <person name="Kaster A.-K."/>
            <person name="Ovreas L."/>
            <person name="Rohde M."/>
            <person name="Galperin M.Y."/>
            <person name="Jogler C."/>
        </authorList>
    </citation>
    <scope>NUCLEOTIDE SEQUENCE [LARGE SCALE GENOMIC DNA]</scope>
    <source>
        <strain evidence="2 3">Poly24</strain>
    </source>
</reference>
<dbReference type="EC" id="1.1.1.47" evidence="2"/>
<sequence length="272" mass="29504">MNSRPVVIVTGAAQGLGAATALEFANRGYDCLLIDRNATALQTITAEIETLGRRTIQCVGDLADLQFTRSAVSRCKQELGRIDVLVNNAAWRKIGTMRAMQVDEWDQTLRVCLTVPAFLAKWCAAEMEPAQRGVILNISSIQSKLASGISPAYIAAKGGLDSLTYELATLYGPAGVRVLSLNLGAIDTEMSADYVSEDGENVSDALRQFAEGMIPLRRFGRADEIARSIAMLASDDASYMTGACLEIDGGWTHQSSPYRLKNKQFPKEFPES</sequence>
<dbReference type="OrthoDB" id="9803333at2"/>
<dbReference type="Pfam" id="PF13561">
    <property type="entry name" value="adh_short_C2"/>
    <property type="match status" value="1"/>
</dbReference>
<dbReference type="SUPFAM" id="SSF51735">
    <property type="entry name" value="NAD(P)-binding Rossmann-fold domains"/>
    <property type="match status" value="1"/>
</dbReference>
<dbReference type="RefSeq" id="WP_145096371.1">
    <property type="nucleotide sequence ID" value="NZ_CP036348.1"/>
</dbReference>
<keyword evidence="2" id="KW-0560">Oxidoreductase</keyword>
<evidence type="ECO:0000256" key="1">
    <source>
        <dbReference type="ARBA" id="ARBA00006484"/>
    </source>
</evidence>
<dbReference type="CDD" id="cd05233">
    <property type="entry name" value="SDR_c"/>
    <property type="match status" value="1"/>
</dbReference>
<protein>
    <submittedName>
        <fullName evidence="2">Glucose 1-dehydrogenase 1</fullName>
        <ecNumber evidence="2">1.1.1.47</ecNumber>
    </submittedName>
</protein>
<dbReference type="InterPro" id="IPR050259">
    <property type="entry name" value="SDR"/>
</dbReference>
<name>A0A518JUJ9_9BACT</name>
<comment type="similarity">
    <text evidence="1">Belongs to the short-chain dehydrogenases/reductases (SDR) family.</text>
</comment>
<dbReference type="GO" id="GO:0047936">
    <property type="term" value="F:glucose 1-dehydrogenase [NAD(P)+] activity"/>
    <property type="evidence" value="ECO:0007669"/>
    <property type="project" value="UniProtKB-EC"/>
</dbReference>
<dbReference type="InterPro" id="IPR002347">
    <property type="entry name" value="SDR_fam"/>
</dbReference>
<dbReference type="FunFam" id="3.40.50.720:FF:000084">
    <property type="entry name" value="Short-chain dehydrogenase reductase"/>
    <property type="match status" value="1"/>
</dbReference>